<reference evidence="9 10" key="1">
    <citation type="journal article" date="2013" name="Environ. Microbiol.">
        <title>Genome analysis of Chitinivibrio alkaliphilus gen. nov., sp. nov., a novel extremely haloalkaliphilic anaerobic chitinolytic bacterium from the candidate phylum Termite Group 3.</title>
        <authorList>
            <person name="Sorokin D.Y."/>
            <person name="Gumerov V.M."/>
            <person name="Rakitin A.L."/>
            <person name="Beletsky A.V."/>
            <person name="Damste J.S."/>
            <person name="Muyzer G."/>
            <person name="Mardanov A.V."/>
            <person name="Ravin N.V."/>
        </authorList>
    </citation>
    <scope>NUCLEOTIDE SEQUENCE [LARGE SCALE GENOMIC DNA]</scope>
    <source>
        <strain evidence="9 10">ACht1</strain>
    </source>
</reference>
<name>U7D7Y5_9BACT</name>
<evidence type="ECO:0000256" key="1">
    <source>
        <dbReference type="ARBA" id="ARBA00022603"/>
    </source>
</evidence>
<keyword evidence="4" id="KW-0680">Restriction system</keyword>
<keyword evidence="1 6" id="KW-0489">Methyltransferase</keyword>
<dbReference type="InterPro" id="IPR018117">
    <property type="entry name" value="C5_DNA_meth_AS"/>
</dbReference>
<evidence type="ECO:0000256" key="7">
    <source>
        <dbReference type="RuleBase" id="RU000416"/>
    </source>
</evidence>
<gene>
    <name evidence="9" type="ORF">CALK_0227</name>
</gene>
<keyword evidence="10" id="KW-1185">Reference proteome</keyword>
<evidence type="ECO:0000313" key="10">
    <source>
        <dbReference type="Proteomes" id="UP000017148"/>
    </source>
</evidence>
<dbReference type="InterPro" id="IPR001525">
    <property type="entry name" value="C5_MeTfrase"/>
</dbReference>
<dbReference type="SUPFAM" id="SSF53335">
    <property type="entry name" value="S-adenosyl-L-methionine-dependent methyltransferases"/>
    <property type="match status" value="1"/>
</dbReference>
<evidence type="ECO:0000313" key="9">
    <source>
        <dbReference type="EMBL" id="ERP39065.1"/>
    </source>
</evidence>
<dbReference type="Proteomes" id="UP000017148">
    <property type="component" value="Unassembled WGS sequence"/>
</dbReference>
<dbReference type="eggNOG" id="COG0270">
    <property type="taxonomic scope" value="Bacteria"/>
</dbReference>
<sequence>MKHSLAIEKSITALEEFAEDKELRAALTHWLQNPEKLPPLFNKYHKQIVISELIDGYSAPNKFKSKLSVAEDEEPYQLKLPIVWDDLPYPPPEKWNFTFIDLFAGIGGFRQAFQSVGGKCVFTSEWDKYAKKTYEANYGETPYGDIRKINKSDIPDHDVLCAGFPCQPFSLAGVSKKNSLGRKHGFEDETQGTLFFEIKEILRIKRPKAFILENVKNLLSHNKGETFEVIRHALEENLGYVINWKVVDGANWVPQHRERIFIVGYDPKQIKIEKEEIVIPIAPGAEYSYPTLPSIIHKKLAGYTLGPGTWDTLERHKANHAAKGNGFGYGIHRFPIADDTVTRTISARYHKDGAEILIAQKGDRPRRLSVEEAMQLQGYDPEHFVFPVSKTQAYKQIGNSVVVPAIRSAAKEIAKIFKERG</sequence>
<evidence type="ECO:0000256" key="6">
    <source>
        <dbReference type="PROSITE-ProRule" id="PRU01016"/>
    </source>
</evidence>
<dbReference type="InterPro" id="IPR029063">
    <property type="entry name" value="SAM-dependent_MTases_sf"/>
</dbReference>
<dbReference type="STRING" id="1313304.CALK_0227"/>
<organism evidence="9 10">
    <name type="scientific">Chitinivibrio alkaliphilus ACht1</name>
    <dbReference type="NCBI Taxonomy" id="1313304"/>
    <lineage>
        <taxon>Bacteria</taxon>
        <taxon>Pseudomonadati</taxon>
        <taxon>Fibrobacterota</taxon>
        <taxon>Chitinivibrionia</taxon>
        <taxon>Chitinivibrionales</taxon>
        <taxon>Chitinivibrionaceae</taxon>
        <taxon>Chitinivibrio</taxon>
    </lineage>
</organism>
<evidence type="ECO:0000256" key="3">
    <source>
        <dbReference type="ARBA" id="ARBA00022691"/>
    </source>
</evidence>
<dbReference type="PATRIC" id="fig|1313304.3.peg.211"/>
<dbReference type="PROSITE" id="PS51679">
    <property type="entry name" value="SAM_MT_C5"/>
    <property type="match status" value="1"/>
</dbReference>
<keyword evidence="2 6" id="KW-0808">Transferase</keyword>
<evidence type="ECO:0000256" key="4">
    <source>
        <dbReference type="ARBA" id="ARBA00022747"/>
    </source>
</evidence>
<dbReference type="EMBL" id="ASJR01000002">
    <property type="protein sequence ID" value="ERP39065.1"/>
    <property type="molecule type" value="Genomic_DNA"/>
</dbReference>
<evidence type="ECO:0000256" key="8">
    <source>
        <dbReference type="RuleBase" id="RU000417"/>
    </source>
</evidence>
<dbReference type="Pfam" id="PF00145">
    <property type="entry name" value="DNA_methylase"/>
    <property type="match status" value="1"/>
</dbReference>
<dbReference type="EC" id="2.1.1.37" evidence="8"/>
<proteinExistence type="inferred from homology"/>
<dbReference type="Gene3D" id="3.40.50.150">
    <property type="entry name" value="Vaccinia Virus protein VP39"/>
    <property type="match status" value="1"/>
</dbReference>
<dbReference type="PANTHER" id="PTHR46098:SF1">
    <property type="entry name" value="TRNA (CYTOSINE(38)-C(5))-METHYLTRANSFERASE"/>
    <property type="match status" value="1"/>
</dbReference>
<dbReference type="PROSITE" id="PS00094">
    <property type="entry name" value="C5_MTASE_1"/>
    <property type="match status" value="1"/>
</dbReference>
<dbReference type="Gene3D" id="3.90.120.30">
    <property type="match status" value="1"/>
</dbReference>
<dbReference type="PRINTS" id="PR00105">
    <property type="entry name" value="C5METTRFRASE"/>
</dbReference>
<feature type="active site" evidence="6">
    <location>
        <position position="166"/>
    </location>
</feature>
<dbReference type="CDD" id="cd00315">
    <property type="entry name" value="Cyt_C5_DNA_methylase"/>
    <property type="match status" value="1"/>
</dbReference>
<comment type="similarity">
    <text evidence="6 7">Belongs to the class I-like SAM-binding methyltransferase superfamily. C5-methyltransferase family.</text>
</comment>
<evidence type="ECO:0000256" key="5">
    <source>
        <dbReference type="ARBA" id="ARBA00047422"/>
    </source>
</evidence>
<keyword evidence="3 6" id="KW-0949">S-adenosyl-L-methionine</keyword>
<comment type="catalytic activity">
    <reaction evidence="5 8">
        <text>a 2'-deoxycytidine in DNA + S-adenosyl-L-methionine = a 5-methyl-2'-deoxycytidine in DNA + S-adenosyl-L-homocysteine + H(+)</text>
        <dbReference type="Rhea" id="RHEA:13681"/>
        <dbReference type="Rhea" id="RHEA-COMP:11369"/>
        <dbReference type="Rhea" id="RHEA-COMP:11370"/>
        <dbReference type="ChEBI" id="CHEBI:15378"/>
        <dbReference type="ChEBI" id="CHEBI:57856"/>
        <dbReference type="ChEBI" id="CHEBI:59789"/>
        <dbReference type="ChEBI" id="CHEBI:85452"/>
        <dbReference type="ChEBI" id="CHEBI:85454"/>
        <dbReference type="EC" id="2.1.1.37"/>
    </reaction>
</comment>
<dbReference type="OrthoDB" id="32195at2"/>
<comment type="caution">
    <text evidence="9">The sequence shown here is derived from an EMBL/GenBank/DDBJ whole genome shotgun (WGS) entry which is preliminary data.</text>
</comment>
<evidence type="ECO:0000256" key="2">
    <source>
        <dbReference type="ARBA" id="ARBA00022679"/>
    </source>
</evidence>
<dbReference type="GO" id="GO:0003886">
    <property type="term" value="F:DNA (cytosine-5-)-methyltransferase activity"/>
    <property type="evidence" value="ECO:0007669"/>
    <property type="project" value="UniProtKB-EC"/>
</dbReference>
<dbReference type="InterPro" id="IPR050750">
    <property type="entry name" value="C5-MTase"/>
</dbReference>
<dbReference type="AlphaFoldDB" id="U7D7Y5"/>
<dbReference type="PANTHER" id="PTHR46098">
    <property type="entry name" value="TRNA (CYTOSINE(38)-C(5))-METHYLTRANSFERASE"/>
    <property type="match status" value="1"/>
</dbReference>
<dbReference type="NCBIfam" id="TIGR00675">
    <property type="entry name" value="dcm"/>
    <property type="match status" value="1"/>
</dbReference>
<protein>
    <recommendedName>
        <fullName evidence="8">Cytosine-specific methyltransferase</fullName>
        <ecNumber evidence="8">2.1.1.37</ecNumber>
    </recommendedName>
</protein>
<accession>U7D7Y5</accession>
<dbReference type="GO" id="GO:0009307">
    <property type="term" value="P:DNA restriction-modification system"/>
    <property type="evidence" value="ECO:0007669"/>
    <property type="project" value="UniProtKB-KW"/>
</dbReference>
<dbReference type="GO" id="GO:0032259">
    <property type="term" value="P:methylation"/>
    <property type="evidence" value="ECO:0007669"/>
    <property type="project" value="UniProtKB-KW"/>
</dbReference>
<dbReference type="RefSeq" id="WP_022635778.1">
    <property type="nucleotide sequence ID" value="NZ_ASJR01000002.1"/>
</dbReference>